<dbReference type="Pfam" id="PF07238">
    <property type="entry name" value="PilZ"/>
    <property type="match status" value="1"/>
</dbReference>
<dbReference type="SUPFAM" id="SSF141371">
    <property type="entry name" value="PilZ domain-like"/>
    <property type="match status" value="1"/>
</dbReference>
<proteinExistence type="predicted"/>
<reference evidence="2 3" key="1">
    <citation type="submission" date="2020-08" db="EMBL/GenBank/DDBJ databases">
        <title>Genomic Encyclopedia of Type Strains, Phase III (KMG-III): the genomes of soil and plant-associated and newly described type strains.</title>
        <authorList>
            <person name="Whitman W."/>
        </authorList>
    </citation>
    <scope>NUCLEOTIDE SEQUENCE [LARGE SCALE GENOMIC DNA]</scope>
    <source>
        <strain evidence="2 3">CECT 8803</strain>
    </source>
</reference>
<organism evidence="2 3">
    <name type="scientific">Limibacillus halophilus</name>
    <dbReference type="NCBI Taxonomy" id="1579333"/>
    <lineage>
        <taxon>Bacteria</taxon>
        <taxon>Pseudomonadati</taxon>
        <taxon>Pseudomonadota</taxon>
        <taxon>Alphaproteobacteria</taxon>
        <taxon>Rhodospirillales</taxon>
        <taxon>Rhodovibrionaceae</taxon>
        <taxon>Limibacillus</taxon>
    </lineage>
</organism>
<evidence type="ECO:0000259" key="1">
    <source>
        <dbReference type="Pfam" id="PF07238"/>
    </source>
</evidence>
<evidence type="ECO:0000313" key="3">
    <source>
        <dbReference type="Proteomes" id="UP000581135"/>
    </source>
</evidence>
<dbReference type="EMBL" id="JACHXA010000003">
    <property type="protein sequence ID" value="MBB3065207.1"/>
    <property type="molecule type" value="Genomic_DNA"/>
</dbReference>
<dbReference type="GO" id="GO:0035438">
    <property type="term" value="F:cyclic-di-GMP binding"/>
    <property type="evidence" value="ECO:0007669"/>
    <property type="project" value="InterPro"/>
</dbReference>
<dbReference type="Proteomes" id="UP000581135">
    <property type="component" value="Unassembled WGS sequence"/>
</dbReference>
<evidence type="ECO:0000313" key="2">
    <source>
        <dbReference type="EMBL" id="MBB3065207.1"/>
    </source>
</evidence>
<comment type="caution">
    <text evidence="2">The sequence shown here is derived from an EMBL/GenBank/DDBJ whole genome shotgun (WGS) entry which is preliminary data.</text>
</comment>
<gene>
    <name evidence="2" type="ORF">FHR98_001486</name>
</gene>
<protein>
    <recommendedName>
        <fullName evidence="1">PilZ domain-containing protein</fullName>
    </recommendedName>
</protein>
<sequence length="126" mass="13656">MSFEDKVGAGRRKHVRGTGECELYHNGQRYSLIDWSVGGCAVSETLPGVTPEALIEVELVVFGPATRLSQKMTARVVRVESGVTALEFQGLDTDERDLLLIAQGAFSKNLFILSGDDEDDPLGSLT</sequence>
<name>A0A839SQN8_9PROT</name>
<accession>A0A839SQN8</accession>
<dbReference type="AlphaFoldDB" id="A0A839SQN8"/>
<dbReference type="Gene3D" id="2.40.10.220">
    <property type="entry name" value="predicted glycosyltransferase like domains"/>
    <property type="match status" value="1"/>
</dbReference>
<keyword evidence="3" id="KW-1185">Reference proteome</keyword>
<dbReference type="InterPro" id="IPR009875">
    <property type="entry name" value="PilZ_domain"/>
</dbReference>
<dbReference type="RefSeq" id="WP_183416002.1">
    <property type="nucleotide sequence ID" value="NZ_JACHXA010000003.1"/>
</dbReference>
<feature type="domain" description="PilZ" evidence="1">
    <location>
        <begin position="11"/>
        <end position="99"/>
    </location>
</feature>